<keyword evidence="1" id="KW-0238">DNA-binding</keyword>
<dbReference type="Pfam" id="PF03184">
    <property type="entry name" value="DDE_1"/>
    <property type="match status" value="1"/>
</dbReference>
<evidence type="ECO:0000256" key="1">
    <source>
        <dbReference type="ARBA" id="ARBA00023125"/>
    </source>
</evidence>
<protein>
    <submittedName>
        <fullName evidence="3">Tigger transposable element-derived protein 4-like</fullName>
    </submittedName>
</protein>
<dbReference type="InterPro" id="IPR004875">
    <property type="entry name" value="DDE_SF_endonuclease_dom"/>
</dbReference>
<dbReference type="SUPFAM" id="SSF46689">
    <property type="entry name" value="Homeodomain-like"/>
    <property type="match status" value="1"/>
</dbReference>
<dbReference type="InterPro" id="IPR006600">
    <property type="entry name" value="HTH_CenpB_DNA-bd_dom"/>
</dbReference>
<reference evidence="3 4" key="1">
    <citation type="journal article" date="2023" name="BMC Biol.">
        <title>The compact genome of the sponge Oopsacas minuta (Hexactinellida) is lacking key metazoan core genes.</title>
        <authorList>
            <person name="Santini S."/>
            <person name="Schenkelaars Q."/>
            <person name="Jourda C."/>
            <person name="Duchesne M."/>
            <person name="Belahbib H."/>
            <person name="Rocher C."/>
            <person name="Selva M."/>
            <person name="Riesgo A."/>
            <person name="Vervoort M."/>
            <person name="Leys S.P."/>
            <person name="Kodjabachian L."/>
            <person name="Le Bivic A."/>
            <person name="Borchiellini C."/>
            <person name="Claverie J.M."/>
            <person name="Renard E."/>
        </authorList>
    </citation>
    <scope>NUCLEOTIDE SEQUENCE [LARGE SCALE GENOMIC DNA]</scope>
    <source>
        <strain evidence="3">SPO-2</strain>
    </source>
</reference>
<dbReference type="PROSITE" id="PS51253">
    <property type="entry name" value="HTH_CENPB"/>
    <property type="match status" value="1"/>
</dbReference>
<name>A0AAV7K397_9METZ</name>
<dbReference type="InterPro" id="IPR009057">
    <property type="entry name" value="Homeodomain-like_sf"/>
</dbReference>
<dbReference type="GO" id="GO:0005634">
    <property type="term" value="C:nucleus"/>
    <property type="evidence" value="ECO:0007669"/>
    <property type="project" value="TreeGrafter"/>
</dbReference>
<gene>
    <name evidence="3" type="ORF">LOD99_1865</name>
</gene>
<evidence type="ECO:0000313" key="4">
    <source>
        <dbReference type="Proteomes" id="UP001165289"/>
    </source>
</evidence>
<dbReference type="SMART" id="SM00674">
    <property type="entry name" value="CENPB"/>
    <property type="match status" value="1"/>
</dbReference>
<evidence type="ECO:0000259" key="2">
    <source>
        <dbReference type="PROSITE" id="PS51253"/>
    </source>
</evidence>
<dbReference type="Pfam" id="PF03221">
    <property type="entry name" value="HTH_Tnp_Tc5"/>
    <property type="match status" value="1"/>
</dbReference>
<dbReference type="Proteomes" id="UP001165289">
    <property type="component" value="Unassembled WGS sequence"/>
</dbReference>
<dbReference type="EMBL" id="JAKMXF010000177">
    <property type="protein sequence ID" value="KAI6655723.1"/>
    <property type="molecule type" value="Genomic_DNA"/>
</dbReference>
<accession>A0AAV7K397</accession>
<keyword evidence="4" id="KW-1185">Reference proteome</keyword>
<dbReference type="InterPro" id="IPR050863">
    <property type="entry name" value="CenT-Element_Derived"/>
</dbReference>
<dbReference type="PANTHER" id="PTHR19303:SF73">
    <property type="entry name" value="PROTEIN PDC2"/>
    <property type="match status" value="1"/>
</dbReference>
<feature type="domain" description="HTH CENPB-type" evidence="2">
    <location>
        <begin position="56"/>
        <end position="127"/>
    </location>
</feature>
<sequence length="502" mass="56627">MRVNLIKTREKNLGIKMAALEEIFGCGRTQISKILRNKDSIMSLYLKNVPGSRALTGKMERISKYTEINGLLYEWYTLACSKKIFPGGPQLIEMGTQIAARLGEHNFKASNGWLEKWKKTIQHGTVKNETGFFCQALPDRGFIKKGKRCAGGKKSKQRLTVALIISAAGEKETPVVIWKSKNPRCFGKMDKSMLPVIYFDQKKAWMTADILRTILTRLNSRLIHESCSVLLFMDNAGCHPDYLQGKFTNITICFLPANTTSKLQPLDLGVIQIFKVHYRRFFLRYALAKIDECDTASDVSKSVNVLRAIQWVANAWDMVKPETISKCFRNAGILSGSMDIINRGLNENDDSNDPFLDQISCSVDEYIQSDGDLPVCQNLDCDWEDNFLKDIGQPAEEGEITDPESDHDVEIVEDTSLVLNTYKKVIVALENVQKFLEVRGHEAEASGIAATIESCVEYKIKGLGLSQSTLSDFLVFIRSPVVIGYRNITSREKPIYNQFIFH</sequence>
<organism evidence="3 4">
    <name type="scientific">Oopsacas minuta</name>
    <dbReference type="NCBI Taxonomy" id="111878"/>
    <lineage>
        <taxon>Eukaryota</taxon>
        <taxon>Metazoa</taxon>
        <taxon>Porifera</taxon>
        <taxon>Hexactinellida</taxon>
        <taxon>Hexasterophora</taxon>
        <taxon>Lyssacinosida</taxon>
        <taxon>Leucopsacidae</taxon>
        <taxon>Oopsacas</taxon>
    </lineage>
</organism>
<dbReference type="Gene3D" id="1.10.10.60">
    <property type="entry name" value="Homeodomain-like"/>
    <property type="match status" value="2"/>
</dbReference>
<dbReference type="GO" id="GO:0003677">
    <property type="term" value="F:DNA binding"/>
    <property type="evidence" value="ECO:0007669"/>
    <property type="project" value="UniProtKB-KW"/>
</dbReference>
<dbReference type="AlphaFoldDB" id="A0AAV7K397"/>
<comment type="caution">
    <text evidence="3">The sequence shown here is derived from an EMBL/GenBank/DDBJ whole genome shotgun (WGS) entry which is preliminary data.</text>
</comment>
<evidence type="ECO:0000313" key="3">
    <source>
        <dbReference type="EMBL" id="KAI6655723.1"/>
    </source>
</evidence>
<dbReference type="PANTHER" id="PTHR19303">
    <property type="entry name" value="TRANSPOSON"/>
    <property type="match status" value="1"/>
</dbReference>
<proteinExistence type="predicted"/>